<keyword evidence="3" id="KW-1185">Reference proteome</keyword>
<dbReference type="CDD" id="cd00093">
    <property type="entry name" value="HTH_XRE"/>
    <property type="match status" value="1"/>
</dbReference>
<organism evidence="2 3">
    <name type="scientific">Actinoplanes philippinensis</name>
    <dbReference type="NCBI Taxonomy" id="35752"/>
    <lineage>
        <taxon>Bacteria</taxon>
        <taxon>Bacillati</taxon>
        <taxon>Actinomycetota</taxon>
        <taxon>Actinomycetes</taxon>
        <taxon>Micromonosporales</taxon>
        <taxon>Micromonosporaceae</taxon>
        <taxon>Actinoplanes</taxon>
    </lineage>
</organism>
<evidence type="ECO:0000313" key="2">
    <source>
        <dbReference type="EMBL" id="SFF54186.1"/>
    </source>
</evidence>
<dbReference type="STRING" id="35752.SAMN05421541_112355"/>
<dbReference type="Pfam" id="PF13560">
    <property type="entry name" value="HTH_31"/>
    <property type="match status" value="1"/>
</dbReference>
<dbReference type="PROSITE" id="PS50943">
    <property type="entry name" value="HTH_CROC1"/>
    <property type="match status" value="1"/>
</dbReference>
<evidence type="ECO:0000259" key="1">
    <source>
        <dbReference type="PROSITE" id="PS50943"/>
    </source>
</evidence>
<evidence type="ECO:0000313" key="3">
    <source>
        <dbReference type="Proteomes" id="UP000199645"/>
    </source>
</evidence>
<dbReference type="Proteomes" id="UP000199645">
    <property type="component" value="Unassembled WGS sequence"/>
</dbReference>
<proteinExistence type="predicted"/>
<reference evidence="2 3" key="1">
    <citation type="submission" date="2016-10" db="EMBL/GenBank/DDBJ databases">
        <authorList>
            <person name="de Groot N.N."/>
        </authorList>
    </citation>
    <scope>NUCLEOTIDE SEQUENCE [LARGE SCALE GENOMIC DNA]</scope>
    <source>
        <strain evidence="2 3">DSM 43019</strain>
    </source>
</reference>
<gene>
    <name evidence="2" type="ORF">SAMN05421541_112355</name>
</gene>
<name>A0A1I2JN43_9ACTN</name>
<dbReference type="InterPro" id="IPR010982">
    <property type="entry name" value="Lambda_DNA-bd_dom_sf"/>
</dbReference>
<accession>A0A1I2JN43</accession>
<feature type="domain" description="HTH cro/C1-type" evidence="1">
    <location>
        <begin position="13"/>
        <end position="45"/>
    </location>
</feature>
<dbReference type="AlphaFoldDB" id="A0A1I2JN43"/>
<dbReference type="SUPFAM" id="SSF47413">
    <property type="entry name" value="lambda repressor-like DNA-binding domains"/>
    <property type="match status" value="1"/>
</dbReference>
<dbReference type="EMBL" id="FONV01000012">
    <property type="protein sequence ID" value="SFF54186.1"/>
    <property type="molecule type" value="Genomic_DNA"/>
</dbReference>
<dbReference type="GO" id="GO:0003677">
    <property type="term" value="F:DNA binding"/>
    <property type="evidence" value="ECO:0007669"/>
    <property type="project" value="InterPro"/>
</dbReference>
<dbReference type="SMART" id="SM00530">
    <property type="entry name" value="HTH_XRE"/>
    <property type="match status" value="1"/>
</dbReference>
<dbReference type="InterPro" id="IPR001387">
    <property type="entry name" value="Cro/C1-type_HTH"/>
</dbReference>
<dbReference type="Gene3D" id="1.10.260.40">
    <property type="entry name" value="lambda repressor-like DNA-binding domains"/>
    <property type="match status" value="1"/>
</dbReference>
<sequence length="87" mass="9290">MVIASARDLGLAVRQARQDRGRTQSEVAAAARVSRRWLSDLEAGKPSAEFGLILRTLDAVGLGLDAFPVEPAPEGLDLDTLFEDGRG</sequence>
<dbReference type="OrthoDB" id="4557883at2"/>
<protein>
    <submittedName>
        <fullName evidence="2">HTH-type transcriptional regulator / antitoxin HipB</fullName>
    </submittedName>
</protein>